<keyword evidence="2" id="KW-0723">Serine/threonine-protein kinase</keyword>
<dbReference type="RefSeq" id="WP_083626883.1">
    <property type="nucleotide sequence ID" value="NZ_LR734886.1"/>
</dbReference>
<keyword evidence="10" id="KW-1133">Transmembrane helix</keyword>
<dbReference type="AlphaFoldDB" id="A0A7Z9BZ63"/>
<keyword evidence="4 9" id="KW-0547">Nucleotide-binding</keyword>
<evidence type="ECO:0000256" key="6">
    <source>
        <dbReference type="ARBA" id="ARBA00022840"/>
    </source>
</evidence>
<dbReference type="Gene3D" id="3.30.200.20">
    <property type="entry name" value="Phosphorylase Kinase, domain 1"/>
    <property type="match status" value="1"/>
</dbReference>
<dbReference type="InterPro" id="IPR000719">
    <property type="entry name" value="Prot_kinase_dom"/>
</dbReference>
<keyword evidence="10" id="KW-0812">Transmembrane</keyword>
<keyword evidence="10" id="KW-0472">Membrane</keyword>
<dbReference type="PROSITE" id="PS00107">
    <property type="entry name" value="PROTEIN_KINASE_ATP"/>
    <property type="match status" value="1"/>
</dbReference>
<feature type="transmembrane region" description="Helical" evidence="10">
    <location>
        <begin position="328"/>
        <end position="349"/>
    </location>
</feature>
<dbReference type="SUPFAM" id="SSF56112">
    <property type="entry name" value="Protein kinase-like (PK-like)"/>
    <property type="match status" value="1"/>
</dbReference>
<evidence type="ECO:0000256" key="5">
    <source>
        <dbReference type="ARBA" id="ARBA00022777"/>
    </source>
</evidence>
<evidence type="ECO:0000256" key="8">
    <source>
        <dbReference type="ARBA" id="ARBA00048679"/>
    </source>
</evidence>
<evidence type="ECO:0000313" key="13">
    <source>
        <dbReference type="Proteomes" id="UP000184550"/>
    </source>
</evidence>
<dbReference type="CDD" id="cd14014">
    <property type="entry name" value="STKc_PknB_like"/>
    <property type="match status" value="1"/>
</dbReference>
<feature type="domain" description="Protein kinase" evidence="11">
    <location>
        <begin position="15"/>
        <end position="292"/>
    </location>
</feature>
<dbReference type="PROSITE" id="PS50011">
    <property type="entry name" value="PROTEIN_KINASE_DOM"/>
    <property type="match status" value="1"/>
</dbReference>
<accession>A0A7Z9BZ63</accession>
<dbReference type="OrthoDB" id="507628at2"/>
<name>A0A7Z9BZ63_9CYAN</name>
<evidence type="ECO:0000256" key="10">
    <source>
        <dbReference type="SAM" id="Phobius"/>
    </source>
</evidence>
<evidence type="ECO:0000256" key="2">
    <source>
        <dbReference type="ARBA" id="ARBA00022527"/>
    </source>
</evidence>
<evidence type="ECO:0000256" key="1">
    <source>
        <dbReference type="ARBA" id="ARBA00012513"/>
    </source>
</evidence>
<sequence>MNQLIYPGIVLRNHYTIVRELGHGGFGRTYLAQDQHRFEELCVLKEFAPQLQGSFALKKSQELFEREAQILYQLKHSQIPRFRELFRETIDNKGYLFFVQDYVEGLNYRSLLNQRLRQGVQFSEAEIIQLLFQLLPVLDYIHRYGVIHRDISPENIIQRQSDGLPILIDFGGVKLIQAKVESELAAQQGQNPTPTCLGKVGYAPDEQMRLGRVYPNSDLYGLAATILVLLTGKEPQQLIDPQTLIWNWRKYTNLSPAFGEILDKMLAYRQSDRFPSAPDILTALSALNSPLIQPPPEQSIPVTQPGVTLTQNQSLSPPNIPTQGGKSFGIPATLFVFISVLIIGGLGWLGGRYWLNNYANQDLNQIPRTEQKRQEALREQRRLLGIDFGFFAALVNEEFYTRYPEQRGRTLTDAPSDAIWRERWNKIADKLLQRLGQLSEQSRIKLGTYRLDDLDQWKATVNQLSLSSQSLYDLADAKFFYLFPEQSRTANLLGLPMGQVWQAFTDDVVRNLEAGLDWERVEFASKKTRKTLKETLKPGGGKAYIARFNKNQILQVRLKSSEASTLLSIYTPGTTQKAQSLLEDSSKRLWSGRLPDSGDYEFVVVSESSKPINYELTLETR</sequence>
<gene>
    <name evidence="12" type="ORF">PL8927_880060</name>
</gene>
<evidence type="ECO:0000256" key="4">
    <source>
        <dbReference type="ARBA" id="ARBA00022741"/>
    </source>
</evidence>
<feature type="binding site" evidence="9">
    <location>
        <position position="45"/>
    </location>
    <ligand>
        <name>ATP</name>
        <dbReference type="ChEBI" id="CHEBI:30616"/>
    </ligand>
</feature>
<dbReference type="PANTHER" id="PTHR24363:SF0">
    <property type="entry name" value="SERINE_THREONINE KINASE LIKE DOMAIN CONTAINING 1"/>
    <property type="match status" value="1"/>
</dbReference>
<evidence type="ECO:0000313" key="12">
    <source>
        <dbReference type="EMBL" id="VXD25511.1"/>
    </source>
</evidence>
<keyword evidence="13" id="KW-1185">Reference proteome</keyword>
<dbReference type="Gene3D" id="1.10.510.10">
    <property type="entry name" value="Transferase(Phosphotransferase) domain 1"/>
    <property type="match status" value="1"/>
</dbReference>
<dbReference type="EC" id="2.7.11.1" evidence="1"/>
<dbReference type="EMBL" id="CZCU02000166">
    <property type="protein sequence ID" value="VXD25511.1"/>
    <property type="molecule type" value="Genomic_DNA"/>
</dbReference>
<protein>
    <recommendedName>
        <fullName evidence="1">non-specific serine/threonine protein kinase</fullName>
        <ecNumber evidence="1">2.7.11.1</ecNumber>
    </recommendedName>
</protein>
<dbReference type="GO" id="GO:0005524">
    <property type="term" value="F:ATP binding"/>
    <property type="evidence" value="ECO:0007669"/>
    <property type="project" value="UniProtKB-UniRule"/>
</dbReference>
<dbReference type="SMART" id="SM00220">
    <property type="entry name" value="S_TKc"/>
    <property type="match status" value="1"/>
</dbReference>
<comment type="caution">
    <text evidence="12">The sequence shown here is derived from an EMBL/GenBank/DDBJ whole genome shotgun (WGS) entry which is preliminary data.</text>
</comment>
<evidence type="ECO:0000256" key="9">
    <source>
        <dbReference type="PROSITE-ProRule" id="PRU10141"/>
    </source>
</evidence>
<evidence type="ECO:0000259" key="11">
    <source>
        <dbReference type="PROSITE" id="PS50011"/>
    </source>
</evidence>
<dbReference type="InterPro" id="IPR017441">
    <property type="entry name" value="Protein_kinase_ATP_BS"/>
</dbReference>
<keyword evidence="6 9" id="KW-0067">ATP-binding</keyword>
<comment type="catalytic activity">
    <reaction evidence="8">
        <text>L-seryl-[protein] + ATP = O-phospho-L-seryl-[protein] + ADP + H(+)</text>
        <dbReference type="Rhea" id="RHEA:17989"/>
        <dbReference type="Rhea" id="RHEA-COMP:9863"/>
        <dbReference type="Rhea" id="RHEA-COMP:11604"/>
        <dbReference type="ChEBI" id="CHEBI:15378"/>
        <dbReference type="ChEBI" id="CHEBI:29999"/>
        <dbReference type="ChEBI" id="CHEBI:30616"/>
        <dbReference type="ChEBI" id="CHEBI:83421"/>
        <dbReference type="ChEBI" id="CHEBI:456216"/>
        <dbReference type="EC" id="2.7.11.1"/>
    </reaction>
</comment>
<keyword evidence="5 12" id="KW-0418">Kinase</keyword>
<organism evidence="12 13">
    <name type="scientific">Planktothrix serta PCC 8927</name>
    <dbReference type="NCBI Taxonomy" id="671068"/>
    <lineage>
        <taxon>Bacteria</taxon>
        <taxon>Bacillati</taxon>
        <taxon>Cyanobacteriota</taxon>
        <taxon>Cyanophyceae</taxon>
        <taxon>Oscillatoriophycideae</taxon>
        <taxon>Oscillatoriales</taxon>
        <taxon>Microcoleaceae</taxon>
        <taxon>Planktothrix</taxon>
    </lineage>
</organism>
<dbReference type="Pfam" id="PF00069">
    <property type="entry name" value="Pkinase"/>
    <property type="match status" value="1"/>
</dbReference>
<comment type="catalytic activity">
    <reaction evidence="7">
        <text>L-threonyl-[protein] + ATP = O-phospho-L-threonyl-[protein] + ADP + H(+)</text>
        <dbReference type="Rhea" id="RHEA:46608"/>
        <dbReference type="Rhea" id="RHEA-COMP:11060"/>
        <dbReference type="Rhea" id="RHEA-COMP:11605"/>
        <dbReference type="ChEBI" id="CHEBI:15378"/>
        <dbReference type="ChEBI" id="CHEBI:30013"/>
        <dbReference type="ChEBI" id="CHEBI:30616"/>
        <dbReference type="ChEBI" id="CHEBI:61977"/>
        <dbReference type="ChEBI" id="CHEBI:456216"/>
        <dbReference type="EC" id="2.7.11.1"/>
    </reaction>
</comment>
<dbReference type="Gene3D" id="2.60.120.380">
    <property type="match status" value="1"/>
</dbReference>
<evidence type="ECO:0000256" key="7">
    <source>
        <dbReference type="ARBA" id="ARBA00047899"/>
    </source>
</evidence>
<dbReference type="PANTHER" id="PTHR24363">
    <property type="entry name" value="SERINE/THREONINE PROTEIN KINASE"/>
    <property type="match status" value="1"/>
</dbReference>
<reference evidence="12" key="1">
    <citation type="submission" date="2019-10" db="EMBL/GenBank/DDBJ databases">
        <authorList>
            <consortium name="Genoscope - CEA"/>
            <person name="William W."/>
        </authorList>
    </citation>
    <scope>NUCLEOTIDE SEQUENCE [LARGE SCALE GENOMIC DNA]</scope>
    <source>
        <strain evidence="12">BBR_PRJEB10992</strain>
    </source>
</reference>
<proteinExistence type="predicted"/>
<dbReference type="InterPro" id="IPR011009">
    <property type="entry name" value="Kinase-like_dom_sf"/>
</dbReference>
<dbReference type="Proteomes" id="UP000184550">
    <property type="component" value="Unassembled WGS sequence"/>
</dbReference>
<keyword evidence="3" id="KW-0808">Transferase</keyword>
<dbReference type="GO" id="GO:0004674">
    <property type="term" value="F:protein serine/threonine kinase activity"/>
    <property type="evidence" value="ECO:0007669"/>
    <property type="project" value="UniProtKB-KW"/>
</dbReference>
<evidence type="ECO:0000256" key="3">
    <source>
        <dbReference type="ARBA" id="ARBA00022679"/>
    </source>
</evidence>